<dbReference type="Proteomes" id="UP000681594">
    <property type="component" value="Unassembled WGS sequence"/>
</dbReference>
<accession>A0ABS4AJ01</accession>
<proteinExistence type="predicted"/>
<protein>
    <submittedName>
        <fullName evidence="1">Uncharacterized protein</fullName>
    </submittedName>
</protein>
<name>A0ABS4AJ01_9PROT</name>
<keyword evidence="2" id="KW-1185">Reference proteome</keyword>
<gene>
    <name evidence="1" type="ORF">J8J14_19610</name>
</gene>
<comment type="caution">
    <text evidence="1">The sequence shown here is derived from an EMBL/GenBank/DDBJ whole genome shotgun (WGS) entry which is preliminary data.</text>
</comment>
<sequence length="113" mass="12499">MLIGYDHDGRAYVTQYEVGDLVRLRMDETGDGAMGKIGDWGAVIAVERGFGGRLDLQLAGYSERRHSALQRLLGIPRSIVAPCDRHGVPVPLEPRAGLREIEAGFSRRLRKGR</sequence>
<reference evidence="1 2" key="1">
    <citation type="submission" date="2021-03" db="EMBL/GenBank/DDBJ databases">
        <authorList>
            <person name="So Y."/>
        </authorList>
    </citation>
    <scope>NUCLEOTIDE SEQUENCE [LARGE SCALE GENOMIC DNA]</scope>
    <source>
        <strain evidence="1 2">SSH11</strain>
    </source>
</reference>
<dbReference type="EMBL" id="JAGIZB010000023">
    <property type="protein sequence ID" value="MBP0446988.1"/>
    <property type="molecule type" value="Genomic_DNA"/>
</dbReference>
<evidence type="ECO:0000313" key="2">
    <source>
        <dbReference type="Proteomes" id="UP000681594"/>
    </source>
</evidence>
<organism evidence="1 2">
    <name type="scientific">Pararoseomonas baculiformis</name>
    <dbReference type="NCBI Taxonomy" id="2820812"/>
    <lineage>
        <taxon>Bacteria</taxon>
        <taxon>Pseudomonadati</taxon>
        <taxon>Pseudomonadota</taxon>
        <taxon>Alphaproteobacteria</taxon>
        <taxon>Acetobacterales</taxon>
        <taxon>Acetobacteraceae</taxon>
        <taxon>Pararoseomonas</taxon>
    </lineage>
</organism>
<evidence type="ECO:0000313" key="1">
    <source>
        <dbReference type="EMBL" id="MBP0446988.1"/>
    </source>
</evidence>